<dbReference type="InterPro" id="IPR013563">
    <property type="entry name" value="Oligopep_ABC_C"/>
</dbReference>
<comment type="caution">
    <text evidence="9">The sequence shown here is derived from an EMBL/GenBank/DDBJ whole genome shotgun (WGS) entry which is preliminary data.</text>
</comment>
<accession>A0A1A5HSF7</accession>
<gene>
    <name evidence="9" type="ORF">BAE39_24310</name>
</gene>
<dbReference type="Gene3D" id="3.40.50.300">
    <property type="entry name" value="P-loop containing nucleotide triphosphate hydrolases"/>
    <property type="match status" value="1"/>
</dbReference>
<keyword evidence="7" id="KW-0472">Membrane</keyword>
<evidence type="ECO:0000256" key="1">
    <source>
        <dbReference type="ARBA" id="ARBA00004417"/>
    </source>
</evidence>
<comment type="subcellular location">
    <subcellularLocation>
        <location evidence="1">Cell inner membrane</location>
        <topology evidence="1">Peripheral membrane protein</topology>
    </subcellularLocation>
</comment>
<evidence type="ECO:0000256" key="6">
    <source>
        <dbReference type="ARBA" id="ARBA00022840"/>
    </source>
</evidence>
<dbReference type="PROSITE" id="PS50893">
    <property type="entry name" value="ABC_TRANSPORTER_2"/>
    <property type="match status" value="1"/>
</dbReference>
<dbReference type="PANTHER" id="PTHR43297">
    <property type="entry name" value="OLIGOPEPTIDE TRANSPORT ATP-BINDING PROTEIN APPD"/>
    <property type="match status" value="1"/>
</dbReference>
<dbReference type="GO" id="GO:0015833">
    <property type="term" value="P:peptide transport"/>
    <property type="evidence" value="ECO:0007669"/>
    <property type="project" value="InterPro"/>
</dbReference>
<dbReference type="Proteomes" id="UP000093748">
    <property type="component" value="Unassembled WGS sequence"/>
</dbReference>
<evidence type="ECO:0000313" key="10">
    <source>
        <dbReference type="Proteomes" id="UP000093748"/>
    </source>
</evidence>
<dbReference type="PANTHER" id="PTHR43297:SF7">
    <property type="entry name" value="D,D-DIPEPTIDE TRANSPORT ATP-BINDING PROTEIN DDPD-RELATED"/>
    <property type="match status" value="1"/>
</dbReference>
<protein>
    <submittedName>
        <fullName evidence="9">Peptide ABC transporter substrate-binding protein</fullName>
    </submittedName>
</protein>
<dbReference type="EMBL" id="LZTJ01000034">
    <property type="protein sequence ID" value="OBP69635.1"/>
    <property type="molecule type" value="Genomic_DNA"/>
</dbReference>
<dbReference type="AlphaFoldDB" id="A0A1A5HSF7"/>
<dbReference type="InterPro" id="IPR003593">
    <property type="entry name" value="AAA+_ATPase"/>
</dbReference>
<evidence type="ECO:0000259" key="8">
    <source>
        <dbReference type="PROSITE" id="PS50893"/>
    </source>
</evidence>
<reference evidence="10" key="1">
    <citation type="submission" date="2016-06" db="EMBL/GenBank/DDBJ databases">
        <title>NZP2037 Pacbio-Illumina hybrid assembly.</title>
        <authorList>
            <person name="Ramsay J.P."/>
        </authorList>
    </citation>
    <scope>NUCLEOTIDE SEQUENCE [LARGE SCALE GENOMIC DNA]</scope>
    <source>
        <strain evidence="10">R7ANS::ICEMlSym2042</strain>
    </source>
</reference>
<dbReference type="OrthoDB" id="9815712at2"/>
<dbReference type="CDD" id="cd03257">
    <property type="entry name" value="ABC_NikE_OppD_transporters"/>
    <property type="match status" value="1"/>
</dbReference>
<dbReference type="GO" id="GO:0016887">
    <property type="term" value="F:ATP hydrolysis activity"/>
    <property type="evidence" value="ECO:0007669"/>
    <property type="project" value="InterPro"/>
</dbReference>
<organism evidence="9 10">
    <name type="scientific">Rhizobium loti</name>
    <name type="common">Mesorhizobium loti</name>
    <dbReference type="NCBI Taxonomy" id="381"/>
    <lineage>
        <taxon>Bacteria</taxon>
        <taxon>Pseudomonadati</taxon>
        <taxon>Pseudomonadota</taxon>
        <taxon>Alphaproteobacteria</taxon>
        <taxon>Hyphomicrobiales</taxon>
        <taxon>Phyllobacteriaceae</taxon>
        <taxon>Mesorhizobium</taxon>
    </lineage>
</organism>
<dbReference type="SMART" id="SM00382">
    <property type="entry name" value="AAA"/>
    <property type="match status" value="1"/>
</dbReference>
<dbReference type="FunFam" id="3.40.50.300:FF:000016">
    <property type="entry name" value="Oligopeptide ABC transporter ATP-binding component"/>
    <property type="match status" value="1"/>
</dbReference>
<dbReference type="PROSITE" id="PS00211">
    <property type="entry name" value="ABC_TRANSPORTER_1"/>
    <property type="match status" value="1"/>
</dbReference>
<dbReference type="GO" id="GO:0005524">
    <property type="term" value="F:ATP binding"/>
    <property type="evidence" value="ECO:0007669"/>
    <property type="project" value="UniProtKB-KW"/>
</dbReference>
<evidence type="ECO:0000256" key="4">
    <source>
        <dbReference type="ARBA" id="ARBA00022475"/>
    </source>
</evidence>
<dbReference type="GO" id="GO:0055085">
    <property type="term" value="P:transmembrane transport"/>
    <property type="evidence" value="ECO:0007669"/>
    <property type="project" value="UniProtKB-ARBA"/>
</dbReference>
<dbReference type="Pfam" id="PF00005">
    <property type="entry name" value="ABC_tran"/>
    <property type="match status" value="1"/>
</dbReference>
<keyword evidence="5" id="KW-0547">Nucleotide-binding</keyword>
<evidence type="ECO:0000256" key="7">
    <source>
        <dbReference type="ARBA" id="ARBA00023136"/>
    </source>
</evidence>
<evidence type="ECO:0000256" key="3">
    <source>
        <dbReference type="ARBA" id="ARBA00022448"/>
    </source>
</evidence>
<comment type="similarity">
    <text evidence="2">Belongs to the ABC transporter superfamily.</text>
</comment>
<feature type="domain" description="ABC transporter" evidence="8">
    <location>
        <begin position="18"/>
        <end position="269"/>
    </location>
</feature>
<dbReference type="RefSeq" id="WP_010914233.1">
    <property type="nucleotide sequence ID" value="NZ_LZTI01000027.1"/>
</dbReference>
<sequence>MVAASEILKPTGQKPVALTIDGLSLEFPTYAGAIKALDDVTIEIGASEIVGLVGESGCGKSVTTMAATRLLPEGRYRVTAGSIRLFGRDPFAMDETELQDVRGKLVSTIFQEPMNALNPTIRIGRQLVGVIQRHEAVSEAEAERTARGILKDMLIAEPERIMRAYPFELSGGMRQRVLIAMAFSCNPGLIIADEPTTALDVTVQAVILRLILDRAKRTGTSVVFISHNIAVVSQLCDRLYVMYAGRIVESGPTRAVLEAPQHPYTQALLRCLPERVEPKAELEAIPGTVPNLLDPPPGCFYRPRCPEANDRCFAKPPSMAPAPDHIVACWRRETIQPSIKAREATQ</sequence>
<keyword evidence="3" id="KW-0813">Transport</keyword>
<dbReference type="InterPro" id="IPR050388">
    <property type="entry name" value="ABC_Ni/Peptide_Import"/>
</dbReference>
<proteinExistence type="inferred from homology"/>
<evidence type="ECO:0000256" key="5">
    <source>
        <dbReference type="ARBA" id="ARBA00022741"/>
    </source>
</evidence>
<dbReference type="GO" id="GO:0005886">
    <property type="term" value="C:plasma membrane"/>
    <property type="evidence" value="ECO:0007669"/>
    <property type="project" value="UniProtKB-SubCell"/>
</dbReference>
<keyword evidence="6" id="KW-0067">ATP-binding</keyword>
<keyword evidence="4" id="KW-1003">Cell membrane</keyword>
<dbReference type="NCBIfam" id="TIGR01727">
    <property type="entry name" value="oligo_HPY"/>
    <property type="match status" value="1"/>
</dbReference>
<dbReference type="SUPFAM" id="SSF52540">
    <property type="entry name" value="P-loop containing nucleoside triphosphate hydrolases"/>
    <property type="match status" value="1"/>
</dbReference>
<evidence type="ECO:0000256" key="2">
    <source>
        <dbReference type="ARBA" id="ARBA00005417"/>
    </source>
</evidence>
<dbReference type="Pfam" id="PF08352">
    <property type="entry name" value="oligo_HPY"/>
    <property type="match status" value="1"/>
</dbReference>
<dbReference type="InterPro" id="IPR003439">
    <property type="entry name" value="ABC_transporter-like_ATP-bd"/>
</dbReference>
<dbReference type="InterPro" id="IPR017871">
    <property type="entry name" value="ABC_transporter-like_CS"/>
</dbReference>
<name>A0A1A5HSF7_RHILI</name>
<dbReference type="InterPro" id="IPR027417">
    <property type="entry name" value="P-loop_NTPase"/>
</dbReference>
<evidence type="ECO:0000313" key="9">
    <source>
        <dbReference type="EMBL" id="OBP69635.1"/>
    </source>
</evidence>